<dbReference type="Pfam" id="PF20009">
    <property type="entry name" value="GEVED"/>
    <property type="match status" value="1"/>
</dbReference>
<dbReference type="GO" id="GO:0046872">
    <property type="term" value="F:metal ion binding"/>
    <property type="evidence" value="ECO:0007669"/>
    <property type="project" value="UniProtKB-KW"/>
</dbReference>
<evidence type="ECO:0000256" key="2">
    <source>
        <dbReference type="ARBA" id="ARBA00022670"/>
    </source>
</evidence>
<evidence type="ECO:0000259" key="9">
    <source>
        <dbReference type="Pfam" id="PF01447"/>
    </source>
</evidence>
<keyword evidence="7" id="KW-0482">Metalloprotease</keyword>
<dbReference type="AlphaFoldDB" id="M6D068"/>
<evidence type="ECO:0000256" key="7">
    <source>
        <dbReference type="ARBA" id="ARBA00023049"/>
    </source>
</evidence>
<protein>
    <submittedName>
        <fullName evidence="13">Thermolysin metallopeptidase, alpha-helical domain protein</fullName>
    </submittedName>
</protein>
<dbReference type="PANTHER" id="PTHR33794">
    <property type="entry name" value="BACILLOLYSIN"/>
    <property type="match status" value="1"/>
</dbReference>
<feature type="active site" evidence="8">
    <location>
        <position position="538"/>
    </location>
</feature>
<dbReference type="PATRIC" id="fig|1218565.3.peg.3787"/>
<evidence type="ECO:0000256" key="3">
    <source>
        <dbReference type="ARBA" id="ARBA00022723"/>
    </source>
</evidence>
<dbReference type="InterPro" id="IPR013856">
    <property type="entry name" value="Peptidase_M4_domain"/>
</dbReference>
<evidence type="ECO:0000256" key="5">
    <source>
        <dbReference type="ARBA" id="ARBA00022801"/>
    </source>
</evidence>
<keyword evidence="4" id="KW-0732">Signal</keyword>
<keyword evidence="5" id="KW-0378">Hydrolase</keyword>
<evidence type="ECO:0000313" key="13">
    <source>
        <dbReference type="EMBL" id="EMJ91950.1"/>
    </source>
</evidence>
<feature type="domain" description="Peptidase M4 C-terminal" evidence="10">
    <location>
        <begin position="548"/>
        <end position="718"/>
    </location>
</feature>
<reference evidence="13 14" key="1">
    <citation type="submission" date="2013-01" db="EMBL/GenBank/DDBJ databases">
        <authorList>
            <person name="Harkins D.M."/>
            <person name="Durkin A.S."/>
            <person name="Brinkac L.M."/>
            <person name="Haft D.H."/>
            <person name="Selengut J.D."/>
            <person name="Sanka R."/>
            <person name="DePew J."/>
            <person name="Purushe J."/>
            <person name="Galloway R.L."/>
            <person name="Vinetz J.M."/>
            <person name="Sutton G.G."/>
            <person name="Nierman W.C."/>
            <person name="Fouts D.E."/>
        </authorList>
    </citation>
    <scope>NUCLEOTIDE SEQUENCE [LARGE SCALE GENOMIC DNA]</scope>
    <source>
        <strain evidence="13 14">79601</strain>
    </source>
</reference>
<keyword evidence="2" id="KW-0645">Protease</keyword>
<gene>
    <name evidence="13" type="ORF">LEP1GSC194_0672</name>
</gene>
<dbReference type="SUPFAM" id="SSF55486">
    <property type="entry name" value="Metalloproteases ('zincins'), catalytic domain"/>
    <property type="match status" value="1"/>
</dbReference>
<dbReference type="PANTHER" id="PTHR33794:SF1">
    <property type="entry name" value="BACILLOLYSIN"/>
    <property type="match status" value="1"/>
</dbReference>
<dbReference type="InterPro" id="IPR023612">
    <property type="entry name" value="Peptidase_M4"/>
</dbReference>
<dbReference type="InterPro" id="IPR050728">
    <property type="entry name" value="Zinc_Metalloprotease_M4"/>
</dbReference>
<dbReference type="InterPro" id="IPR001570">
    <property type="entry name" value="Peptidase_M4_C_domain"/>
</dbReference>
<dbReference type="GO" id="GO:0006508">
    <property type="term" value="P:proteolysis"/>
    <property type="evidence" value="ECO:0007669"/>
    <property type="project" value="UniProtKB-KW"/>
</dbReference>
<evidence type="ECO:0000259" key="11">
    <source>
        <dbReference type="Pfam" id="PF07504"/>
    </source>
</evidence>
<evidence type="ECO:0000259" key="12">
    <source>
        <dbReference type="Pfam" id="PF20009"/>
    </source>
</evidence>
<dbReference type="Pfam" id="PF01447">
    <property type="entry name" value="Peptidase_M4"/>
    <property type="match status" value="1"/>
</dbReference>
<dbReference type="PRINTS" id="PR00730">
    <property type="entry name" value="THERMOLYSIN"/>
</dbReference>
<evidence type="ECO:0000256" key="4">
    <source>
        <dbReference type="ARBA" id="ARBA00022729"/>
    </source>
</evidence>
<dbReference type="InterPro" id="IPR011096">
    <property type="entry name" value="FTP_domain"/>
</dbReference>
<evidence type="ECO:0000259" key="10">
    <source>
        <dbReference type="Pfam" id="PF02868"/>
    </source>
</evidence>
<proteinExistence type="inferred from homology"/>
<accession>M6D068</accession>
<evidence type="ECO:0000313" key="14">
    <source>
        <dbReference type="Proteomes" id="UP000011988"/>
    </source>
</evidence>
<comment type="similarity">
    <text evidence="1">Belongs to the peptidase M4 family.</text>
</comment>
<feature type="domain" description="Peptidase M4" evidence="9">
    <location>
        <begin position="372"/>
        <end position="497"/>
    </location>
</feature>
<evidence type="ECO:0000256" key="1">
    <source>
        <dbReference type="ARBA" id="ARBA00009388"/>
    </source>
</evidence>
<dbReference type="InterPro" id="IPR045474">
    <property type="entry name" value="GEVED"/>
</dbReference>
<evidence type="ECO:0000256" key="6">
    <source>
        <dbReference type="ARBA" id="ARBA00022833"/>
    </source>
</evidence>
<dbReference type="GO" id="GO:0004222">
    <property type="term" value="F:metalloendopeptidase activity"/>
    <property type="evidence" value="ECO:0007669"/>
    <property type="project" value="InterPro"/>
</dbReference>
<feature type="domain" description="GEVED" evidence="12">
    <location>
        <begin position="790"/>
        <end position="869"/>
    </location>
</feature>
<name>M6D068_9LEPT</name>
<dbReference type="Pfam" id="PF07504">
    <property type="entry name" value="FTP"/>
    <property type="match status" value="1"/>
</dbReference>
<dbReference type="Proteomes" id="UP000011988">
    <property type="component" value="Unassembled WGS sequence"/>
</dbReference>
<dbReference type="InterPro" id="IPR027268">
    <property type="entry name" value="Peptidase_M4/M1_CTD_sf"/>
</dbReference>
<sequence length="875" mass="98145">MCLAKDGYEILIKWNHNTISSPKAGLGENLDFTENYKYGVQNSASNAEFVLKLTVFYFIGISNGDFLIKSKIGQEERKCMKHFKWFGIDSRKKILTGISIIAILFLFSCNDNKQGTGIESWFGILNPVKADTRAISERVYTSDGSITLAKFNSDLVPYARKQAPEVLKTYLQLPLNSEPVFLRSNRIGAYDHDRFQQKYKGIKVENGIYTVISKENTIESMMGEFYQVPESLNSSSKLSEVEALTKALKHFGARKYIWESPEREQALKTKRNDSKATYFPKGELLVYQHSVAKSNSQKEFRLAYKFGISAIEPPASKYIYVDSNSGEILSSKDARRYEAGGNPVPTTPQPPPETNYGICFPDKTPCIKQGSASTRFSGVKPITTWTAGKANHYELKDYSRGNGIVTYSWEFVPESEDTFQLLNVPIIDTSNGWSKFEYHDDYNHDALLDAHWGIEMTYDYFDSIHNHLSYDGNNSKVVNNVHYFDMFAANNAFWDPVTEEIYYIYCPHNSSICKSFDVAIILDPTYEDFTSLDVTSHEFGHGVNGDIAGFNYDPEPGALNEGFSDIWNIGVNNYVNKTLGMQKNVWLVADETVPGGGMRSAENPKSNTVLHPGPNTYYGNLWDFENNEPHTNSLVLSHWFYILSKGKQGINDHWCEYNVSGINIEKAEKIAYSALHYLSPTSGYKTARSAAILASKFLFGKFSSEVKNTIDAWDAVGVPAQTNSRGGEGGLKPQHFITSVKLSNVEKNSGNDCGYKDNTYLHPTVLKGFTYNIVLSSEGSISIPSRTHRWRVWIDFNRDGSFDSSEIVVQDSVYSSYGGTLQKSIVIPASALTGDTKMRVSMKAALGSETYPRADESFGEGEVEDYTITISQFSL</sequence>
<dbReference type="Pfam" id="PF02868">
    <property type="entry name" value="Peptidase_M4_C"/>
    <property type="match status" value="1"/>
</dbReference>
<dbReference type="Gene3D" id="1.10.390.10">
    <property type="entry name" value="Neutral Protease Domain 2"/>
    <property type="match status" value="1"/>
</dbReference>
<keyword evidence="6" id="KW-0862">Zinc</keyword>
<dbReference type="EMBL" id="ANIK01000094">
    <property type="protein sequence ID" value="EMJ91950.1"/>
    <property type="molecule type" value="Genomic_DNA"/>
</dbReference>
<feature type="active site" description="Proton donor" evidence="8">
    <location>
        <position position="630"/>
    </location>
</feature>
<dbReference type="CDD" id="cd09597">
    <property type="entry name" value="M4_TLP"/>
    <property type="match status" value="1"/>
</dbReference>
<organism evidence="13 14">
    <name type="scientific">Leptospira alstonii serovar Sichuan str. 79601</name>
    <dbReference type="NCBI Taxonomy" id="1218565"/>
    <lineage>
        <taxon>Bacteria</taxon>
        <taxon>Pseudomonadati</taxon>
        <taxon>Spirochaetota</taxon>
        <taxon>Spirochaetia</taxon>
        <taxon>Leptospirales</taxon>
        <taxon>Leptospiraceae</taxon>
        <taxon>Leptospira</taxon>
    </lineage>
</organism>
<comment type="caution">
    <text evidence="13">The sequence shown here is derived from an EMBL/GenBank/DDBJ whole genome shotgun (WGS) entry which is preliminary data.</text>
</comment>
<evidence type="ECO:0000256" key="8">
    <source>
        <dbReference type="PIRSR" id="PIRSR623612-1"/>
    </source>
</evidence>
<feature type="domain" description="FTP" evidence="11">
    <location>
        <begin position="192"/>
        <end position="225"/>
    </location>
</feature>
<keyword evidence="3" id="KW-0479">Metal-binding</keyword>
<dbReference type="Gene3D" id="3.10.170.10">
    <property type="match status" value="1"/>
</dbReference>